<reference evidence="1" key="1">
    <citation type="submission" date="2014-11" db="EMBL/GenBank/DDBJ databases">
        <authorList>
            <person name="Amaro Gonzalez C."/>
        </authorList>
    </citation>
    <scope>NUCLEOTIDE SEQUENCE</scope>
</reference>
<accession>A0A0E9UY69</accession>
<reference evidence="1" key="2">
    <citation type="journal article" date="2015" name="Fish Shellfish Immunol.">
        <title>Early steps in the European eel (Anguilla anguilla)-Vibrio vulnificus interaction in the gills: Role of the RtxA13 toxin.</title>
        <authorList>
            <person name="Callol A."/>
            <person name="Pajuelo D."/>
            <person name="Ebbesson L."/>
            <person name="Teles M."/>
            <person name="MacKenzie S."/>
            <person name="Amaro C."/>
        </authorList>
    </citation>
    <scope>NUCLEOTIDE SEQUENCE</scope>
</reference>
<organism evidence="1">
    <name type="scientific">Anguilla anguilla</name>
    <name type="common">European freshwater eel</name>
    <name type="synonym">Muraena anguilla</name>
    <dbReference type="NCBI Taxonomy" id="7936"/>
    <lineage>
        <taxon>Eukaryota</taxon>
        <taxon>Metazoa</taxon>
        <taxon>Chordata</taxon>
        <taxon>Craniata</taxon>
        <taxon>Vertebrata</taxon>
        <taxon>Euteleostomi</taxon>
        <taxon>Actinopterygii</taxon>
        <taxon>Neopterygii</taxon>
        <taxon>Teleostei</taxon>
        <taxon>Anguilliformes</taxon>
        <taxon>Anguillidae</taxon>
        <taxon>Anguilla</taxon>
    </lineage>
</organism>
<dbReference type="EMBL" id="GBXM01037845">
    <property type="protein sequence ID" value="JAH70732.1"/>
    <property type="molecule type" value="Transcribed_RNA"/>
</dbReference>
<sequence length="11" mass="1187">MAHSDSARVTL</sequence>
<evidence type="ECO:0000313" key="1">
    <source>
        <dbReference type="EMBL" id="JAH70732.1"/>
    </source>
</evidence>
<proteinExistence type="predicted"/>
<protein>
    <submittedName>
        <fullName evidence="1">Uncharacterized protein</fullName>
    </submittedName>
</protein>
<name>A0A0E9UY69_ANGAN</name>